<evidence type="ECO:0000256" key="2">
    <source>
        <dbReference type="ARBA" id="ARBA00022741"/>
    </source>
</evidence>
<evidence type="ECO:0000256" key="5">
    <source>
        <dbReference type="HAMAP-Rule" id="MF_02131"/>
    </source>
</evidence>
<dbReference type="InterPro" id="IPR002826">
    <property type="entry name" value="MptE-like"/>
</dbReference>
<keyword evidence="2 5" id="KW-0547">Nucleotide-binding</keyword>
<dbReference type="InterPro" id="IPR027510">
    <property type="entry name" value="HMPDK_MptE"/>
</dbReference>
<name>A0A7C5QDY0_CALS0</name>
<dbReference type="Pfam" id="PF01973">
    <property type="entry name" value="MptE-like"/>
    <property type="match status" value="1"/>
</dbReference>
<comment type="similarity">
    <text evidence="5">Belongs to the archaeal 6-HMPDK family.</text>
</comment>
<evidence type="ECO:0000259" key="6">
    <source>
        <dbReference type="Pfam" id="PF01973"/>
    </source>
</evidence>
<dbReference type="PANTHER" id="PTHR39648">
    <property type="entry name" value="6-HYDROXYMETHYL-7,8-DIHYDROPTERIN PYROPHOSPHOKINASE"/>
    <property type="match status" value="1"/>
</dbReference>
<dbReference type="GO" id="GO:0004788">
    <property type="term" value="F:thiamine diphosphokinase activity"/>
    <property type="evidence" value="ECO:0007669"/>
    <property type="project" value="InterPro"/>
</dbReference>
<dbReference type="GO" id="GO:0003848">
    <property type="term" value="F:2-amino-4-hydroxy-6-hydroxymethyldihydropteridine diphosphokinase activity"/>
    <property type="evidence" value="ECO:0007669"/>
    <property type="project" value="UniProtKB-UniRule"/>
</dbReference>
<proteinExistence type="inferred from homology"/>
<comment type="catalytic activity">
    <reaction evidence="5">
        <text>6-hydroxymethyl-7,8-dihydropterin + ATP = (7,8-dihydropterin-6-yl)methyl diphosphate + AMP + H(+)</text>
        <dbReference type="Rhea" id="RHEA:11412"/>
        <dbReference type="ChEBI" id="CHEBI:15378"/>
        <dbReference type="ChEBI" id="CHEBI:30616"/>
        <dbReference type="ChEBI" id="CHEBI:44841"/>
        <dbReference type="ChEBI" id="CHEBI:72950"/>
        <dbReference type="ChEBI" id="CHEBI:456215"/>
        <dbReference type="EC" id="2.7.6.3"/>
    </reaction>
</comment>
<dbReference type="HAMAP" id="MF_02131">
    <property type="entry name" value="HMPDK_arch"/>
    <property type="match status" value="1"/>
</dbReference>
<comment type="function">
    <text evidence="5">Catalyzes the transfer of diphosphate from ATP to 6-hydroxymethyl-7,8-dihydropterin (6-HMD), leading to 6-hydroxymethyl-7,8-dihydropterin diphosphate (6-HMDP).</text>
</comment>
<feature type="domain" description="6-hydroxymethylpterin diphosphokinase MptE-like" evidence="6">
    <location>
        <begin position="41"/>
        <end position="189"/>
    </location>
</feature>
<evidence type="ECO:0000256" key="4">
    <source>
        <dbReference type="ARBA" id="ARBA00022840"/>
    </source>
</evidence>
<evidence type="ECO:0000256" key="1">
    <source>
        <dbReference type="ARBA" id="ARBA00022679"/>
    </source>
</evidence>
<keyword evidence="3 5" id="KW-0418">Kinase</keyword>
<keyword evidence="4 5" id="KW-0067">ATP-binding</keyword>
<dbReference type="EMBL" id="DRWN01000061">
    <property type="protein sequence ID" value="HHK68928.1"/>
    <property type="molecule type" value="Genomic_DNA"/>
</dbReference>
<protein>
    <recommendedName>
        <fullName evidence="5">6-hydroxymethyl-7,8-dihydropterin pyrophosphokinase</fullName>
        <shortName evidence="5">HPPK</shortName>
        <ecNumber evidence="5">2.7.6.3</ecNumber>
    </recommendedName>
    <alternativeName>
        <fullName evidence="5">2-amino-4-hydroxy-6-hydroxymethyldihydropteridine pyrophosphokinase</fullName>
    </alternativeName>
    <alternativeName>
        <fullName evidence="5">6-hydroxymethyl-7,8-dihydropterin diphosphokinase</fullName>
        <shortName evidence="5">6-HMPDK</shortName>
    </alternativeName>
    <alternativeName>
        <fullName evidence="5">7,8-dihydro-6-hydroxymethylpterin diphosphokinase</fullName>
    </alternativeName>
    <alternativeName>
        <fullName evidence="5">7,8-dihydro-6-hydroxymethylpterin pyrophosphokinase</fullName>
        <shortName evidence="5">PPPK</shortName>
    </alternativeName>
</protein>
<keyword evidence="5" id="KW-0460">Magnesium</keyword>
<dbReference type="GO" id="GO:0009229">
    <property type="term" value="P:thiamine diphosphate biosynthetic process"/>
    <property type="evidence" value="ECO:0007669"/>
    <property type="project" value="InterPro"/>
</dbReference>
<dbReference type="GO" id="GO:0016301">
    <property type="term" value="F:kinase activity"/>
    <property type="evidence" value="ECO:0007669"/>
    <property type="project" value="UniProtKB-KW"/>
</dbReference>
<comment type="cofactor">
    <cofactor evidence="5">
        <name>Mg(2+)</name>
        <dbReference type="ChEBI" id="CHEBI:18420"/>
    </cofactor>
</comment>
<dbReference type="EC" id="2.7.6.3" evidence="5"/>
<organism evidence="7">
    <name type="scientific">Caldiarchaeum subterraneum</name>
    <dbReference type="NCBI Taxonomy" id="311458"/>
    <lineage>
        <taxon>Archaea</taxon>
        <taxon>Nitrososphaerota</taxon>
        <taxon>Candidatus Caldarchaeales</taxon>
        <taxon>Candidatus Caldarchaeaceae</taxon>
        <taxon>Candidatus Caldarchaeum</taxon>
    </lineage>
</organism>
<keyword evidence="1 5" id="KW-0808">Transferase</keyword>
<reference evidence="7" key="1">
    <citation type="journal article" date="2020" name="mSystems">
        <title>Genome- and Community-Level Interaction Insights into Carbon Utilization and Element Cycling Functions of Hydrothermarchaeota in Hydrothermal Sediment.</title>
        <authorList>
            <person name="Zhou Z."/>
            <person name="Liu Y."/>
            <person name="Xu W."/>
            <person name="Pan J."/>
            <person name="Luo Z.H."/>
            <person name="Li M."/>
        </authorList>
    </citation>
    <scope>NUCLEOTIDE SEQUENCE [LARGE SCALE GENOMIC DNA]</scope>
    <source>
        <strain evidence="7">SpSt-1056</strain>
    </source>
</reference>
<dbReference type="GO" id="GO:0000287">
    <property type="term" value="F:magnesium ion binding"/>
    <property type="evidence" value="ECO:0007669"/>
    <property type="project" value="UniProtKB-UniRule"/>
</dbReference>
<evidence type="ECO:0000313" key="7">
    <source>
        <dbReference type="EMBL" id="HHK68928.1"/>
    </source>
</evidence>
<evidence type="ECO:0000256" key="3">
    <source>
        <dbReference type="ARBA" id="ARBA00022777"/>
    </source>
</evidence>
<accession>A0A7C5QDY0</accession>
<dbReference type="PANTHER" id="PTHR39648:SF1">
    <property type="entry name" value="6-HYDROXYMETHYL-7,8-DIHYDROPTERIN PYROPHOSPHOKINASE"/>
    <property type="match status" value="1"/>
</dbReference>
<comment type="caution">
    <text evidence="7">The sequence shown here is derived from an EMBL/GenBank/DDBJ whole genome shotgun (WGS) entry which is preliminary data.</text>
</comment>
<dbReference type="AlphaFoldDB" id="A0A7C5QDY0"/>
<gene>
    <name evidence="5" type="primary">mptE</name>
    <name evidence="7" type="ORF">ENM11_07245</name>
</gene>
<dbReference type="InterPro" id="IPR036759">
    <property type="entry name" value="TPK_catalytic_sf"/>
</dbReference>
<dbReference type="GO" id="GO:0005524">
    <property type="term" value="F:ATP binding"/>
    <property type="evidence" value="ECO:0007669"/>
    <property type="project" value="UniProtKB-UniRule"/>
</dbReference>
<sequence>MKLEEWLKLYAEICMELGIDRSRDYEAAQLLSNMIKQKHLSREHLTMVFKRHAWAVVFGAGPSLEKDIDEFLEKVGAGLVLTVAADGACKAFLERNVTPDVVVTDLDGGDEALVEAAEKGSLLVVHAHGDNIDRIKLLIPNLPAVVGTTQTEPVGVLENFGGFTDGDRAVYMCEELGVRNIVMAGMDFDGEIGKYSKPAKLSSDETTRKRKKLSIAKKLLTHLAENTEAKLYDASASSGKVDGFEKVGWSYVETHVKHLKIHSSRK</sequence>
<dbReference type="SUPFAM" id="SSF63999">
    <property type="entry name" value="Thiamin pyrophosphokinase, catalytic domain"/>
    <property type="match status" value="1"/>
</dbReference>